<sequence>MEGPKGRNHFVEKIDHGVKLQGEGDVEVYGGNGRTTEWAGHGEECGRWRGRRWCPPGEGGATNRILIQQLYMSGEDFVEVEELIRDHEGMVVVEYDSLCTVQNHSSDFISAPNADIVHYVTLLLHLPRGGFSH</sequence>
<name>A0ABD1VGK5_9LAMI</name>
<protein>
    <submittedName>
        <fullName evidence="1">Uncharacterized protein</fullName>
    </submittedName>
</protein>
<evidence type="ECO:0000313" key="3">
    <source>
        <dbReference type="Proteomes" id="UP001604277"/>
    </source>
</evidence>
<dbReference type="AlphaFoldDB" id="A0ABD1VGK5"/>
<proteinExistence type="predicted"/>
<gene>
    <name evidence="2" type="ORF">Fot_06593</name>
    <name evidence="1" type="ORF">Fot_17862</name>
</gene>
<dbReference type="EMBL" id="JBFOLJ010000002">
    <property type="protein sequence ID" value="KAL2552974.1"/>
    <property type="molecule type" value="Genomic_DNA"/>
</dbReference>
<organism evidence="1 3">
    <name type="scientific">Forsythia ovata</name>
    <dbReference type="NCBI Taxonomy" id="205694"/>
    <lineage>
        <taxon>Eukaryota</taxon>
        <taxon>Viridiplantae</taxon>
        <taxon>Streptophyta</taxon>
        <taxon>Embryophyta</taxon>
        <taxon>Tracheophyta</taxon>
        <taxon>Spermatophyta</taxon>
        <taxon>Magnoliopsida</taxon>
        <taxon>eudicotyledons</taxon>
        <taxon>Gunneridae</taxon>
        <taxon>Pentapetalae</taxon>
        <taxon>asterids</taxon>
        <taxon>lamiids</taxon>
        <taxon>Lamiales</taxon>
        <taxon>Oleaceae</taxon>
        <taxon>Forsythieae</taxon>
        <taxon>Forsythia</taxon>
    </lineage>
</organism>
<accession>A0ABD1VGK5</accession>
<reference evidence="3" key="1">
    <citation type="submission" date="2024-07" db="EMBL/GenBank/DDBJ databases">
        <title>Two chromosome-level genome assemblies of Korean endemic species Abeliophyllum distichum and Forsythia ovata (Oleaceae).</title>
        <authorList>
            <person name="Jang H."/>
        </authorList>
    </citation>
    <scope>NUCLEOTIDE SEQUENCE [LARGE SCALE GENOMIC DNA]</scope>
</reference>
<dbReference type="Proteomes" id="UP001604277">
    <property type="component" value="Unassembled WGS sequence"/>
</dbReference>
<evidence type="ECO:0000313" key="1">
    <source>
        <dbReference type="EMBL" id="KAL2536471.1"/>
    </source>
</evidence>
<keyword evidence="3" id="KW-1185">Reference proteome</keyword>
<dbReference type="EMBL" id="JBFOLJ010000005">
    <property type="protein sequence ID" value="KAL2536471.1"/>
    <property type="molecule type" value="Genomic_DNA"/>
</dbReference>
<comment type="caution">
    <text evidence="1">The sequence shown here is derived from an EMBL/GenBank/DDBJ whole genome shotgun (WGS) entry which is preliminary data.</text>
</comment>
<reference evidence="1" key="2">
    <citation type="submission" date="2024-07" db="EMBL/GenBank/DDBJ databases">
        <title>Two chromosome-level genome assemblies of Korean endemic species Abeliophyllum distichum and Forsythia ovata (Oleaceae).</title>
        <authorList>
            <person name="Mun J.H."/>
        </authorList>
    </citation>
    <scope>NUCLEOTIDE SEQUENCE</scope>
    <source>
        <strain evidence="1">KNKB202402200001</strain>
        <tissue evidence="1">Leaf</tissue>
    </source>
</reference>
<evidence type="ECO:0000313" key="2">
    <source>
        <dbReference type="EMBL" id="KAL2552974.1"/>
    </source>
</evidence>